<dbReference type="InterPro" id="IPR046342">
    <property type="entry name" value="CBS_dom_sf"/>
</dbReference>
<dbReference type="SMART" id="SM00116">
    <property type="entry name" value="CBS"/>
    <property type="match status" value="2"/>
</dbReference>
<dbReference type="PROSITE" id="PS51371">
    <property type="entry name" value="CBS"/>
    <property type="match status" value="2"/>
</dbReference>
<evidence type="ECO:0000313" key="5">
    <source>
        <dbReference type="EMBL" id="BDG15338.1"/>
    </source>
</evidence>
<evidence type="ECO:0000259" key="3">
    <source>
        <dbReference type="PROSITE" id="PS51371"/>
    </source>
</evidence>
<dbReference type="Proteomes" id="UP000182993">
    <property type="component" value="Chromosome"/>
</dbReference>
<keyword evidence="7" id="KW-1185">Reference proteome</keyword>
<dbReference type="PANTHER" id="PTHR43080:SF2">
    <property type="entry name" value="CBS DOMAIN-CONTAINING PROTEIN"/>
    <property type="match status" value="1"/>
</dbReference>
<evidence type="ECO:0000256" key="2">
    <source>
        <dbReference type="PROSITE-ProRule" id="PRU00703"/>
    </source>
</evidence>
<dbReference type="InterPro" id="IPR051257">
    <property type="entry name" value="Diverse_CBS-Domain"/>
</dbReference>
<dbReference type="InterPro" id="IPR000644">
    <property type="entry name" value="CBS_dom"/>
</dbReference>
<dbReference type="OrthoDB" id="9802114at2"/>
<dbReference type="STRING" id="56956.A0O31_01071"/>
<feature type="domain" description="CBS" evidence="3">
    <location>
        <begin position="8"/>
        <end position="69"/>
    </location>
</feature>
<name>A0A1J0LUU1_THEBO</name>
<keyword evidence="1 2" id="KW-0129">CBS domain</keyword>
<evidence type="ECO:0000256" key="1">
    <source>
        <dbReference type="ARBA" id="ARBA00023122"/>
    </source>
</evidence>
<dbReference type="KEGG" id="tbc:A0O31_01071"/>
<dbReference type="Pfam" id="PF00571">
    <property type="entry name" value="CBS"/>
    <property type="match status" value="2"/>
</dbReference>
<reference evidence="5 7" key="3">
    <citation type="journal article" date="2022" name="Microbiol. Resour. Announc.">
        <title>Complete Genome Sequences of Thermus Strains Isolated from Senami Hot Spring in Japan.</title>
        <authorList>
            <person name="Miyazaki K."/>
        </authorList>
    </citation>
    <scope>NUCLEOTIDE SEQUENCE [LARGE SCALE GENOMIC DNA]</scope>
    <source>
        <strain evidence="5 7">SNM4-1</strain>
    </source>
</reference>
<feature type="domain" description="CBS" evidence="3">
    <location>
        <begin position="75"/>
        <end position="130"/>
    </location>
</feature>
<dbReference type="InterPro" id="IPR044725">
    <property type="entry name" value="CBSX3_CBS_dom"/>
</dbReference>
<dbReference type="EMBL" id="AP025593">
    <property type="protein sequence ID" value="BDG15338.1"/>
    <property type="molecule type" value="Genomic_DNA"/>
</dbReference>
<reference evidence="4" key="2">
    <citation type="journal article" date="2017" name="Stand. Genomic Sci.">
        <title>Complete genome sequence of Thermus brockianus GE-1 reveals key enzymes of xylan/xylose metabolism.</title>
        <authorList>
            <person name="Schaefers C."/>
            <person name="Blank S."/>
            <person name="Wiebusch S."/>
            <person name="Elleuche S."/>
            <person name="Antranikian G."/>
        </authorList>
    </citation>
    <scope>NUCLEOTIDE SEQUENCE</scope>
    <source>
        <strain evidence="4">GE-1</strain>
    </source>
</reference>
<dbReference type="PANTHER" id="PTHR43080">
    <property type="entry name" value="CBS DOMAIN-CONTAINING PROTEIN CBSX3, MITOCHONDRIAL"/>
    <property type="match status" value="1"/>
</dbReference>
<evidence type="ECO:0000313" key="4">
    <source>
        <dbReference type="EMBL" id="APD09221.1"/>
    </source>
</evidence>
<protein>
    <submittedName>
        <fullName evidence="4">Acetoin dehydrogenase AcuB</fullName>
    </submittedName>
    <submittedName>
        <fullName evidence="5">Inosine-5-monophosphate dehydrogenase</fullName>
    </submittedName>
</protein>
<evidence type="ECO:0000313" key="7">
    <source>
        <dbReference type="Proteomes" id="UP000831120"/>
    </source>
</evidence>
<gene>
    <name evidence="4" type="ORF">A0O31_01071</name>
    <name evidence="5" type="ORF">TbrSNM41_00720</name>
</gene>
<dbReference type="CDD" id="cd04623">
    <property type="entry name" value="CBS_pair_bac_euk"/>
    <property type="match status" value="1"/>
</dbReference>
<proteinExistence type="predicted"/>
<dbReference type="AlphaFoldDB" id="A0A1J0LUU1"/>
<reference evidence="6" key="1">
    <citation type="submission" date="2016-06" db="EMBL/GenBank/DDBJ databases">
        <title>Whole genome sequencing of Thermus brockianus strain GE-1.</title>
        <authorList>
            <person name="Schaefers C."/>
            <person name="Blank S."/>
            <person name="Wiebusch S."/>
            <person name="Elleuche S."/>
            <person name="Antranikian G."/>
        </authorList>
    </citation>
    <scope>NUCLEOTIDE SEQUENCE [LARGE SCALE GENOMIC DNA]</scope>
    <source>
        <strain evidence="6">GE-1</strain>
    </source>
</reference>
<dbReference type="SUPFAM" id="SSF54631">
    <property type="entry name" value="CBS-domain pair"/>
    <property type="match status" value="1"/>
</dbReference>
<dbReference type="EMBL" id="CP016312">
    <property type="protein sequence ID" value="APD09221.1"/>
    <property type="molecule type" value="Genomic_DNA"/>
</dbReference>
<dbReference type="Gene3D" id="3.10.580.10">
    <property type="entry name" value="CBS-domain"/>
    <property type="match status" value="1"/>
</dbReference>
<organism evidence="4 6">
    <name type="scientific">Thermus brockianus</name>
    <dbReference type="NCBI Taxonomy" id="56956"/>
    <lineage>
        <taxon>Bacteria</taxon>
        <taxon>Thermotogati</taxon>
        <taxon>Deinococcota</taxon>
        <taxon>Deinococci</taxon>
        <taxon>Thermales</taxon>
        <taxon>Thermaceae</taxon>
        <taxon>Thermus</taxon>
    </lineage>
</organism>
<dbReference type="RefSeq" id="WP_071676960.1">
    <property type="nucleotide sequence ID" value="NZ_AP025593.1"/>
</dbReference>
<dbReference type="Proteomes" id="UP000831120">
    <property type="component" value="Chromosome"/>
</dbReference>
<accession>A0A1J0LUU1</accession>
<sequence length="143" mass="16024">MTVRQVLLRKGSEVYAIHPEATVLEALRKLAEHDIGALLVMEGERLLGIFSERDYARKLVLLGRFSRDTRVGEVMTQDPITIPPEADLPQAMRLMTEHRVRHLPVVEGGKVVGVVSIGDVVKAIISEQEVLIGELSRYVMENR</sequence>
<evidence type="ECO:0000313" key="6">
    <source>
        <dbReference type="Proteomes" id="UP000182993"/>
    </source>
</evidence>